<dbReference type="AlphaFoldDB" id="A0A9P6AQC6"/>
<reference evidence="1" key="1">
    <citation type="journal article" date="2020" name="Nat. Commun.">
        <title>Large-scale genome sequencing of mycorrhizal fungi provides insights into the early evolution of symbiotic traits.</title>
        <authorList>
            <person name="Miyauchi S."/>
            <person name="Kiss E."/>
            <person name="Kuo A."/>
            <person name="Drula E."/>
            <person name="Kohler A."/>
            <person name="Sanchez-Garcia M."/>
            <person name="Morin E."/>
            <person name="Andreopoulos B."/>
            <person name="Barry K.W."/>
            <person name="Bonito G."/>
            <person name="Buee M."/>
            <person name="Carver A."/>
            <person name="Chen C."/>
            <person name="Cichocki N."/>
            <person name="Clum A."/>
            <person name="Culley D."/>
            <person name="Crous P.W."/>
            <person name="Fauchery L."/>
            <person name="Girlanda M."/>
            <person name="Hayes R.D."/>
            <person name="Keri Z."/>
            <person name="LaButti K."/>
            <person name="Lipzen A."/>
            <person name="Lombard V."/>
            <person name="Magnuson J."/>
            <person name="Maillard F."/>
            <person name="Murat C."/>
            <person name="Nolan M."/>
            <person name="Ohm R.A."/>
            <person name="Pangilinan J."/>
            <person name="Pereira M.F."/>
            <person name="Perotto S."/>
            <person name="Peter M."/>
            <person name="Pfister S."/>
            <person name="Riley R."/>
            <person name="Sitrit Y."/>
            <person name="Stielow J.B."/>
            <person name="Szollosi G."/>
            <person name="Zifcakova L."/>
            <person name="Stursova M."/>
            <person name="Spatafora J.W."/>
            <person name="Tedersoo L."/>
            <person name="Vaario L.M."/>
            <person name="Yamada A."/>
            <person name="Yan M."/>
            <person name="Wang P."/>
            <person name="Xu J."/>
            <person name="Bruns T."/>
            <person name="Baldrian P."/>
            <person name="Vilgalys R."/>
            <person name="Dunand C."/>
            <person name="Henrissat B."/>
            <person name="Grigoriev I.V."/>
            <person name="Hibbett D."/>
            <person name="Nagy L.G."/>
            <person name="Martin F.M."/>
        </authorList>
    </citation>
    <scope>NUCLEOTIDE SEQUENCE</scope>
    <source>
        <strain evidence="1">UP504</strain>
    </source>
</reference>
<evidence type="ECO:0000313" key="2">
    <source>
        <dbReference type="Proteomes" id="UP000886523"/>
    </source>
</evidence>
<name>A0A9P6AQC6_9AGAM</name>
<organism evidence="1 2">
    <name type="scientific">Hydnum rufescens UP504</name>
    <dbReference type="NCBI Taxonomy" id="1448309"/>
    <lineage>
        <taxon>Eukaryota</taxon>
        <taxon>Fungi</taxon>
        <taxon>Dikarya</taxon>
        <taxon>Basidiomycota</taxon>
        <taxon>Agaricomycotina</taxon>
        <taxon>Agaricomycetes</taxon>
        <taxon>Cantharellales</taxon>
        <taxon>Hydnaceae</taxon>
        <taxon>Hydnum</taxon>
    </lineage>
</organism>
<proteinExistence type="predicted"/>
<dbReference type="EMBL" id="MU129025">
    <property type="protein sequence ID" value="KAF9509951.1"/>
    <property type="molecule type" value="Genomic_DNA"/>
</dbReference>
<sequence length="58" mass="6811">MLFRYWAKYDTTTHCIKYKSLRFNEVMPIIALAWIARIKLSFPESAGTTDVPRPDSEM</sequence>
<dbReference type="Proteomes" id="UP000886523">
    <property type="component" value="Unassembled WGS sequence"/>
</dbReference>
<evidence type="ECO:0000313" key="1">
    <source>
        <dbReference type="EMBL" id="KAF9509951.1"/>
    </source>
</evidence>
<accession>A0A9P6AQC6</accession>
<gene>
    <name evidence="1" type="ORF">BS47DRAFT_1348504</name>
</gene>
<protein>
    <submittedName>
        <fullName evidence="1">Uncharacterized protein</fullName>
    </submittedName>
</protein>
<comment type="caution">
    <text evidence="1">The sequence shown here is derived from an EMBL/GenBank/DDBJ whole genome shotgun (WGS) entry which is preliminary data.</text>
</comment>
<keyword evidence="2" id="KW-1185">Reference proteome</keyword>